<keyword evidence="2" id="KW-1185">Reference proteome</keyword>
<proteinExistence type="predicted"/>
<evidence type="ECO:0000313" key="1">
    <source>
        <dbReference type="EMBL" id="KXB65989.1"/>
    </source>
</evidence>
<accession>A0A134AE89</accession>
<dbReference type="AlphaFoldDB" id="A0A134AE89"/>
<gene>
    <name evidence="1" type="ORF">HMPREF1863_01200</name>
</gene>
<dbReference type="EMBL" id="LSDG01000036">
    <property type="protein sequence ID" value="KXB65989.1"/>
    <property type="molecule type" value="Genomic_DNA"/>
</dbReference>
<comment type="caution">
    <text evidence="1">The sequence shown here is derived from an EMBL/GenBank/DDBJ whole genome shotgun (WGS) entry which is preliminary data.</text>
</comment>
<dbReference type="Proteomes" id="UP000070442">
    <property type="component" value="Unassembled WGS sequence"/>
</dbReference>
<reference evidence="2" key="1">
    <citation type="submission" date="2016-01" db="EMBL/GenBank/DDBJ databases">
        <authorList>
            <person name="Mitreva M."/>
            <person name="Pepin K.H."/>
            <person name="Mihindukulasuriya K.A."/>
            <person name="Fulton R."/>
            <person name="Fronick C."/>
            <person name="O'Laughlin M."/>
            <person name="Miner T."/>
            <person name="Herter B."/>
            <person name="Rosa B.A."/>
            <person name="Cordes M."/>
            <person name="Tomlinson C."/>
            <person name="Wollam A."/>
            <person name="Palsikar V.B."/>
            <person name="Mardis E.R."/>
            <person name="Wilson R.K."/>
        </authorList>
    </citation>
    <scope>NUCLEOTIDE SEQUENCE [LARGE SCALE GENOMIC DNA]</scope>
    <source>
        <strain evidence="2">DNF00729</strain>
    </source>
</reference>
<protein>
    <submittedName>
        <fullName evidence="1">Uncharacterized protein</fullName>
    </submittedName>
</protein>
<name>A0A134AE89_9FIRM</name>
<organism evidence="1 2">
    <name type="scientific">Aedoeadaptatus coxii</name>
    <dbReference type="NCBI Taxonomy" id="755172"/>
    <lineage>
        <taxon>Bacteria</taxon>
        <taxon>Bacillati</taxon>
        <taxon>Bacillota</taxon>
        <taxon>Tissierellia</taxon>
        <taxon>Tissierellales</taxon>
        <taxon>Peptoniphilaceae</taxon>
        <taxon>Aedoeadaptatus</taxon>
    </lineage>
</organism>
<sequence length="41" mass="4743">MLEPPYQKFKLSNKILIGNKKIVKGWVRRNGIGVFLLNISE</sequence>
<dbReference type="STRING" id="755172.HMPREF1863_01200"/>
<evidence type="ECO:0000313" key="2">
    <source>
        <dbReference type="Proteomes" id="UP000070442"/>
    </source>
</evidence>